<feature type="non-terminal residue" evidence="2">
    <location>
        <position position="197"/>
    </location>
</feature>
<evidence type="ECO:0000313" key="2">
    <source>
        <dbReference type="EMBL" id="BAS98379.1"/>
    </source>
</evidence>
<name>A0A0P0WY27_ORYSJ</name>
<reference evidence="3" key="1">
    <citation type="journal article" date="2005" name="Nature">
        <title>The map-based sequence of the rice genome.</title>
        <authorList>
            <consortium name="International rice genome sequencing project (IRGSP)"/>
            <person name="Matsumoto T."/>
            <person name="Wu J."/>
            <person name="Kanamori H."/>
            <person name="Katayose Y."/>
            <person name="Fujisawa M."/>
            <person name="Namiki N."/>
            <person name="Mizuno H."/>
            <person name="Yamamoto K."/>
            <person name="Antonio B.A."/>
            <person name="Baba T."/>
            <person name="Sakata K."/>
            <person name="Nagamura Y."/>
            <person name="Aoki H."/>
            <person name="Arikawa K."/>
            <person name="Arita K."/>
            <person name="Bito T."/>
            <person name="Chiden Y."/>
            <person name="Fujitsuka N."/>
            <person name="Fukunaka R."/>
            <person name="Hamada M."/>
            <person name="Harada C."/>
            <person name="Hayashi A."/>
            <person name="Hijishita S."/>
            <person name="Honda M."/>
            <person name="Hosokawa S."/>
            <person name="Ichikawa Y."/>
            <person name="Idonuma A."/>
            <person name="Iijima M."/>
            <person name="Ikeda M."/>
            <person name="Ikeno M."/>
            <person name="Ito K."/>
            <person name="Ito S."/>
            <person name="Ito T."/>
            <person name="Ito Y."/>
            <person name="Ito Y."/>
            <person name="Iwabuchi A."/>
            <person name="Kamiya K."/>
            <person name="Karasawa W."/>
            <person name="Kurita K."/>
            <person name="Katagiri S."/>
            <person name="Kikuta A."/>
            <person name="Kobayashi H."/>
            <person name="Kobayashi N."/>
            <person name="Machita K."/>
            <person name="Maehara T."/>
            <person name="Masukawa M."/>
            <person name="Mizubayashi T."/>
            <person name="Mukai Y."/>
            <person name="Nagasaki H."/>
            <person name="Nagata Y."/>
            <person name="Naito S."/>
            <person name="Nakashima M."/>
            <person name="Nakama Y."/>
            <person name="Nakamichi Y."/>
            <person name="Nakamura M."/>
            <person name="Meguro A."/>
            <person name="Negishi M."/>
            <person name="Ohta I."/>
            <person name="Ohta T."/>
            <person name="Okamoto M."/>
            <person name="Ono N."/>
            <person name="Saji S."/>
            <person name="Sakaguchi M."/>
            <person name="Sakai K."/>
            <person name="Shibata M."/>
            <person name="Shimokawa T."/>
            <person name="Song J."/>
            <person name="Takazaki Y."/>
            <person name="Terasawa K."/>
            <person name="Tsugane M."/>
            <person name="Tsuji K."/>
            <person name="Ueda S."/>
            <person name="Waki K."/>
            <person name="Yamagata H."/>
            <person name="Yamamoto M."/>
            <person name="Yamamoto S."/>
            <person name="Yamane H."/>
            <person name="Yoshiki S."/>
            <person name="Yoshihara R."/>
            <person name="Yukawa K."/>
            <person name="Zhong H."/>
            <person name="Yano M."/>
            <person name="Yuan Q."/>
            <person name="Ouyang S."/>
            <person name="Liu J."/>
            <person name="Jones K.M."/>
            <person name="Gansberger K."/>
            <person name="Moffat K."/>
            <person name="Hill J."/>
            <person name="Bera J."/>
            <person name="Fadrosh D."/>
            <person name="Jin S."/>
            <person name="Johri S."/>
            <person name="Kim M."/>
            <person name="Overton L."/>
            <person name="Reardon M."/>
            <person name="Tsitrin T."/>
            <person name="Vuong H."/>
            <person name="Weaver B."/>
            <person name="Ciecko A."/>
            <person name="Tallon L."/>
            <person name="Jackson J."/>
            <person name="Pai G."/>
            <person name="Aken S.V."/>
            <person name="Utterback T."/>
            <person name="Reidmuller S."/>
            <person name="Feldblyum T."/>
            <person name="Hsiao J."/>
            <person name="Zismann V."/>
            <person name="Iobst S."/>
            <person name="de Vazeille A.R."/>
            <person name="Buell C.R."/>
            <person name="Ying K."/>
            <person name="Li Y."/>
            <person name="Lu T."/>
            <person name="Huang Y."/>
            <person name="Zhao Q."/>
            <person name="Feng Q."/>
            <person name="Zhang L."/>
            <person name="Zhu J."/>
            <person name="Weng Q."/>
            <person name="Mu J."/>
            <person name="Lu Y."/>
            <person name="Fan D."/>
            <person name="Liu Y."/>
            <person name="Guan J."/>
            <person name="Zhang Y."/>
            <person name="Yu S."/>
            <person name="Liu X."/>
            <person name="Zhang Y."/>
            <person name="Hong G."/>
            <person name="Han B."/>
            <person name="Choisne N."/>
            <person name="Demange N."/>
            <person name="Orjeda G."/>
            <person name="Samain S."/>
            <person name="Cattolico L."/>
            <person name="Pelletier E."/>
            <person name="Couloux A."/>
            <person name="Segurens B."/>
            <person name="Wincker P."/>
            <person name="D'Hont A."/>
            <person name="Scarpelli C."/>
            <person name="Weissenbach J."/>
            <person name="Salanoubat M."/>
            <person name="Quetier F."/>
            <person name="Yu Y."/>
            <person name="Kim H.R."/>
            <person name="Rambo T."/>
            <person name="Currie J."/>
            <person name="Collura K."/>
            <person name="Luo M."/>
            <person name="Yang T."/>
            <person name="Ammiraju J.S.S."/>
            <person name="Engler F."/>
            <person name="Soderlund C."/>
            <person name="Wing R.A."/>
            <person name="Palmer L.E."/>
            <person name="de la Bastide M."/>
            <person name="Spiegel L."/>
            <person name="Nascimento L."/>
            <person name="Zutavern T."/>
            <person name="O'Shaughnessy A."/>
            <person name="Dike S."/>
            <person name="Dedhia N."/>
            <person name="Preston R."/>
            <person name="Balija V."/>
            <person name="McCombie W.R."/>
            <person name="Chow T."/>
            <person name="Chen H."/>
            <person name="Chung M."/>
            <person name="Chen C."/>
            <person name="Shaw J."/>
            <person name="Wu H."/>
            <person name="Hsiao K."/>
            <person name="Chao Y."/>
            <person name="Chu M."/>
            <person name="Cheng C."/>
            <person name="Hour A."/>
            <person name="Lee P."/>
            <person name="Lin S."/>
            <person name="Lin Y."/>
            <person name="Liou J."/>
            <person name="Liu S."/>
            <person name="Hsing Y."/>
            <person name="Raghuvanshi S."/>
            <person name="Mohanty A."/>
            <person name="Bharti A.K."/>
            <person name="Gaur A."/>
            <person name="Gupta V."/>
            <person name="Kumar D."/>
            <person name="Ravi V."/>
            <person name="Vij S."/>
            <person name="Kapur A."/>
            <person name="Khurana P."/>
            <person name="Khurana P."/>
            <person name="Khurana J.P."/>
            <person name="Tyagi A.K."/>
            <person name="Gaikwad K."/>
            <person name="Singh A."/>
            <person name="Dalal V."/>
            <person name="Srivastava S."/>
            <person name="Dixit A."/>
            <person name="Pal A.K."/>
            <person name="Ghazi I.A."/>
            <person name="Yadav M."/>
            <person name="Pandit A."/>
            <person name="Bhargava A."/>
            <person name="Sureshbabu K."/>
            <person name="Batra K."/>
            <person name="Sharma T.R."/>
            <person name="Mohapatra T."/>
            <person name="Singh N.K."/>
            <person name="Messing J."/>
            <person name="Nelson A.B."/>
            <person name="Fuks G."/>
            <person name="Kavchok S."/>
            <person name="Keizer G."/>
            <person name="Linton E."/>
            <person name="Llaca V."/>
            <person name="Song R."/>
            <person name="Tanyolac B."/>
            <person name="Young S."/>
            <person name="Ho-Il K."/>
            <person name="Hahn J.H."/>
            <person name="Sangsakoo G."/>
            <person name="Vanavichit A."/>
            <person name="de Mattos Luiz.A.T."/>
            <person name="Zimmer P.D."/>
            <person name="Malone G."/>
            <person name="Dellagostin O."/>
            <person name="de Oliveira A.C."/>
            <person name="Bevan M."/>
            <person name="Bancroft I."/>
            <person name="Minx P."/>
            <person name="Cordum H."/>
            <person name="Wilson R."/>
            <person name="Cheng Z."/>
            <person name="Jin W."/>
            <person name="Jiang J."/>
            <person name="Leong S.A."/>
            <person name="Iwama H."/>
            <person name="Gojobori T."/>
            <person name="Itoh T."/>
            <person name="Niimura Y."/>
            <person name="Fujii Y."/>
            <person name="Habara T."/>
            <person name="Sakai H."/>
            <person name="Sato Y."/>
            <person name="Wilson G."/>
            <person name="Kumar K."/>
            <person name="McCouch S."/>
            <person name="Juretic N."/>
            <person name="Hoen D."/>
            <person name="Wright S."/>
            <person name="Bruskiewich R."/>
            <person name="Bureau T."/>
            <person name="Miyao A."/>
            <person name="Hirochika H."/>
            <person name="Nishikawa T."/>
            <person name="Kadowaki K."/>
            <person name="Sugiura M."/>
            <person name="Burr B."/>
            <person name="Sasaki T."/>
        </authorList>
    </citation>
    <scope>NUCLEOTIDE SEQUENCE [LARGE SCALE GENOMIC DNA]</scope>
    <source>
        <strain evidence="3">cv. Nipponbare</strain>
    </source>
</reference>
<dbReference type="AlphaFoldDB" id="A0A0P0WY27"/>
<dbReference type="EMBL" id="AP014962">
    <property type="protein sequence ID" value="BAS98379.1"/>
    <property type="molecule type" value="Genomic_DNA"/>
</dbReference>
<gene>
    <name evidence="2" type="ordered locus">Os06g0583501</name>
    <name evidence="2" type="ORF">OSNPB_060583501</name>
</gene>
<feature type="region of interest" description="Disordered" evidence="1">
    <location>
        <begin position="169"/>
        <end position="197"/>
    </location>
</feature>
<keyword evidence="3" id="KW-1185">Reference proteome</keyword>
<evidence type="ECO:0000256" key="1">
    <source>
        <dbReference type="SAM" id="MobiDB-lite"/>
    </source>
</evidence>
<dbReference type="PaxDb" id="39947-A0A0P0WY27"/>
<reference evidence="2 3" key="2">
    <citation type="journal article" date="2013" name="Plant Cell Physiol.">
        <title>Rice Annotation Project Database (RAP-DB): an integrative and interactive database for rice genomics.</title>
        <authorList>
            <person name="Sakai H."/>
            <person name="Lee S.S."/>
            <person name="Tanaka T."/>
            <person name="Numa H."/>
            <person name="Kim J."/>
            <person name="Kawahara Y."/>
            <person name="Wakimoto H."/>
            <person name="Yang C.C."/>
            <person name="Iwamoto M."/>
            <person name="Abe T."/>
            <person name="Yamada Y."/>
            <person name="Muto A."/>
            <person name="Inokuchi H."/>
            <person name="Ikemura T."/>
            <person name="Matsumoto T."/>
            <person name="Sasaki T."/>
            <person name="Itoh T."/>
        </authorList>
    </citation>
    <scope>NUCLEOTIDE SEQUENCE [LARGE SCALE GENOMIC DNA]</scope>
    <source>
        <strain evidence="3">cv. Nipponbare</strain>
    </source>
</reference>
<dbReference type="InParanoid" id="A0A0P0WY27"/>
<sequence>MVDIDIHIENTLVVFEELEDGEDDVVDVAESRGLALLGVVEAAGPVDGDVVAVVELDGAADGSPGVGLAEAVEAVEDGAVLADVEALERPDLVLLGLRRDGAEEGDVVVGVEAAEVAVARRVGLEHLHLVEEAVVGEQRVGHPDAVRLHRVPLPVVVVPHLRVVEVAHPPLGPVGPRRRQRVPPASGGGVHGGGGGG</sequence>
<accession>A0A0P0WY27</accession>
<proteinExistence type="predicted"/>
<protein>
    <submittedName>
        <fullName evidence="2">Os06g0583501 protein</fullName>
    </submittedName>
</protein>
<feature type="compositionally biased region" description="Gly residues" evidence="1">
    <location>
        <begin position="186"/>
        <end position="197"/>
    </location>
</feature>
<organism evidence="2 3">
    <name type="scientific">Oryza sativa subsp. japonica</name>
    <name type="common">Rice</name>
    <dbReference type="NCBI Taxonomy" id="39947"/>
    <lineage>
        <taxon>Eukaryota</taxon>
        <taxon>Viridiplantae</taxon>
        <taxon>Streptophyta</taxon>
        <taxon>Embryophyta</taxon>
        <taxon>Tracheophyta</taxon>
        <taxon>Spermatophyta</taxon>
        <taxon>Magnoliopsida</taxon>
        <taxon>Liliopsida</taxon>
        <taxon>Poales</taxon>
        <taxon>Poaceae</taxon>
        <taxon>BOP clade</taxon>
        <taxon>Oryzoideae</taxon>
        <taxon>Oryzeae</taxon>
        <taxon>Oryzinae</taxon>
        <taxon>Oryza</taxon>
        <taxon>Oryza sativa</taxon>
    </lineage>
</organism>
<dbReference type="eggNOG" id="ENOG502SWGS">
    <property type="taxonomic scope" value="Eukaryota"/>
</dbReference>
<reference evidence="2 3" key="3">
    <citation type="journal article" date="2013" name="Rice">
        <title>Improvement of the Oryza sativa Nipponbare reference genome using next generation sequence and optical map data.</title>
        <authorList>
            <person name="Kawahara Y."/>
            <person name="de la Bastide M."/>
            <person name="Hamilton J.P."/>
            <person name="Kanamori H."/>
            <person name="McCombie W.R."/>
            <person name="Ouyang S."/>
            <person name="Schwartz D.C."/>
            <person name="Tanaka T."/>
            <person name="Wu J."/>
            <person name="Zhou S."/>
            <person name="Childs K.L."/>
            <person name="Davidson R.M."/>
            <person name="Lin H."/>
            <person name="Quesada-Ocampo L."/>
            <person name="Vaillancourt B."/>
            <person name="Sakai H."/>
            <person name="Lee S.S."/>
            <person name="Kim J."/>
            <person name="Numa H."/>
            <person name="Itoh T."/>
            <person name="Buell C.R."/>
            <person name="Matsumoto T."/>
        </authorList>
    </citation>
    <scope>NUCLEOTIDE SEQUENCE [LARGE SCALE GENOMIC DNA]</scope>
    <source>
        <strain evidence="3">cv. Nipponbare</strain>
    </source>
</reference>
<dbReference type="FunCoup" id="A0A0P0WY27">
    <property type="interactions" value="3"/>
</dbReference>
<dbReference type="Proteomes" id="UP000059680">
    <property type="component" value="Chromosome 6"/>
</dbReference>
<evidence type="ECO:0000313" key="3">
    <source>
        <dbReference type="Proteomes" id="UP000059680"/>
    </source>
</evidence>